<name>A0A1Y1S4W4_9MICR</name>
<feature type="transmembrane region" description="Helical" evidence="1">
    <location>
        <begin position="106"/>
        <end position="132"/>
    </location>
</feature>
<evidence type="ECO:0000313" key="3">
    <source>
        <dbReference type="Proteomes" id="UP000192639"/>
    </source>
</evidence>
<evidence type="ECO:0000256" key="1">
    <source>
        <dbReference type="SAM" id="Phobius"/>
    </source>
</evidence>
<sequence>MAQEVSQFICDNINMPSCHPLDLNTTSYLSRSGSILGIQVDAPYTMALNLIGVLLCLRMYQNTNNMHACIGKGEVKLILLCFVLNNLLLVACINFQAVIVGASDGAYLLLAAAQLTLFGTLHFGIFASGITIDRIHGIMRMQSHVFLSAILCCFASVLLAFALIGLYINNYLV</sequence>
<keyword evidence="1" id="KW-0472">Membrane</keyword>
<keyword evidence="1" id="KW-0812">Transmembrane</keyword>
<accession>A0A1Y1S4W4</accession>
<dbReference type="AlphaFoldDB" id="A0A1Y1S4W4"/>
<keyword evidence="3" id="KW-1185">Reference proteome</keyword>
<feature type="transmembrane region" description="Helical" evidence="1">
    <location>
        <begin position="77"/>
        <end position="100"/>
    </location>
</feature>
<dbReference type="VEuPathDB" id="MicrosporidiaDB:ECANGB1_2802"/>
<feature type="transmembrane region" description="Helical" evidence="1">
    <location>
        <begin position="35"/>
        <end position="57"/>
    </location>
</feature>
<reference evidence="2 3" key="1">
    <citation type="journal article" date="2017" name="Environ. Microbiol.">
        <title>Decay of the glycolytic pathway and adaptation to intranuclear parasitism within Enterocytozoonidae microsporidia.</title>
        <authorList>
            <person name="Wiredu Boakye D."/>
            <person name="Jaroenlak P."/>
            <person name="Prachumwat A."/>
            <person name="Williams T.A."/>
            <person name="Bateman K.S."/>
            <person name="Itsathitphaisarn O."/>
            <person name="Sritunyalucksana K."/>
            <person name="Paszkiewicz K.H."/>
            <person name="Moore K.A."/>
            <person name="Stentiford G.D."/>
            <person name="Williams B.A."/>
        </authorList>
    </citation>
    <scope>NUCLEOTIDE SEQUENCE [LARGE SCALE GENOMIC DNA]</scope>
    <source>
        <strain evidence="2 3">GB1</strain>
    </source>
</reference>
<gene>
    <name evidence="2" type="ORF">ECANGB1_2802</name>
</gene>
<dbReference type="OrthoDB" id="2189463at2759"/>
<dbReference type="EMBL" id="LWDP01000175">
    <property type="protein sequence ID" value="ORD93155.1"/>
    <property type="molecule type" value="Genomic_DNA"/>
</dbReference>
<evidence type="ECO:0008006" key="4">
    <source>
        <dbReference type="Google" id="ProtNLM"/>
    </source>
</evidence>
<keyword evidence="1" id="KW-1133">Transmembrane helix</keyword>
<organism evidence="2 3">
    <name type="scientific">Enterospora canceri</name>
    <dbReference type="NCBI Taxonomy" id="1081671"/>
    <lineage>
        <taxon>Eukaryota</taxon>
        <taxon>Fungi</taxon>
        <taxon>Fungi incertae sedis</taxon>
        <taxon>Microsporidia</taxon>
        <taxon>Enterocytozoonidae</taxon>
        <taxon>Enterospora</taxon>
    </lineage>
</organism>
<proteinExistence type="predicted"/>
<feature type="transmembrane region" description="Helical" evidence="1">
    <location>
        <begin position="144"/>
        <end position="168"/>
    </location>
</feature>
<evidence type="ECO:0000313" key="2">
    <source>
        <dbReference type="EMBL" id="ORD93155.1"/>
    </source>
</evidence>
<dbReference type="Proteomes" id="UP000192639">
    <property type="component" value="Unassembled WGS sequence"/>
</dbReference>
<comment type="caution">
    <text evidence="2">The sequence shown here is derived from an EMBL/GenBank/DDBJ whole genome shotgun (WGS) entry which is preliminary data.</text>
</comment>
<feature type="non-terminal residue" evidence="2">
    <location>
        <position position="173"/>
    </location>
</feature>
<protein>
    <recommendedName>
        <fullName evidence="4">Chitin synthase export chaperone</fullName>
    </recommendedName>
</protein>